<reference evidence="3" key="1">
    <citation type="submission" date="2017-03" db="EMBL/GenBank/DDBJ databases">
        <title>Phytopthora megakarya and P. palmivora, two closely related causual agents of cacao black pod achieved similar genome size and gene model numbers by different mechanisms.</title>
        <authorList>
            <person name="Ali S."/>
            <person name="Shao J."/>
            <person name="Larry D.J."/>
            <person name="Kronmiller B."/>
            <person name="Shen D."/>
            <person name="Strem M.D."/>
            <person name="Melnick R.L."/>
            <person name="Guiltinan M.J."/>
            <person name="Tyler B.M."/>
            <person name="Meinhardt L.W."/>
            <person name="Bailey B.A."/>
        </authorList>
    </citation>
    <scope>NUCLEOTIDE SEQUENCE [LARGE SCALE GENOMIC DNA]</scope>
    <source>
        <strain evidence="3">zdho120</strain>
    </source>
</reference>
<dbReference type="OrthoDB" id="129657at2759"/>
<proteinExistence type="predicted"/>
<feature type="compositionally biased region" description="Polar residues" evidence="1">
    <location>
        <begin position="1"/>
        <end position="12"/>
    </location>
</feature>
<keyword evidence="3" id="KW-1185">Reference proteome</keyword>
<evidence type="ECO:0000256" key="1">
    <source>
        <dbReference type="SAM" id="MobiDB-lite"/>
    </source>
</evidence>
<organism evidence="2 3">
    <name type="scientific">Phytophthora megakarya</name>
    <dbReference type="NCBI Taxonomy" id="4795"/>
    <lineage>
        <taxon>Eukaryota</taxon>
        <taxon>Sar</taxon>
        <taxon>Stramenopiles</taxon>
        <taxon>Oomycota</taxon>
        <taxon>Peronosporomycetes</taxon>
        <taxon>Peronosporales</taxon>
        <taxon>Peronosporaceae</taxon>
        <taxon>Phytophthora</taxon>
    </lineage>
</organism>
<gene>
    <name evidence="2" type="ORF">PHMEG_00016489</name>
</gene>
<name>A0A225VYP2_9STRA</name>
<accession>A0A225VYP2</accession>
<feature type="region of interest" description="Disordered" evidence="1">
    <location>
        <begin position="1"/>
        <end position="54"/>
    </location>
</feature>
<comment type="caution">
    <text evidence="2">The sequence shown here is derived from an EMBL/GenBank/DDBJ whole genome shotgun (WGS) entry which is preliminary data.</text>
</comment>
<sequence length="356" mass="39550">MSNVQGSRNSNTSKEKKVMKSSLRQRLRVPGLPAETLAAETGSPQNKAEEDTEVTEEMEVTEAQEENMEDVEPVAPPYSDDFEMSTVLVTLLELFLTALAARPISYSETRRSTENAEAERVLATLPGLTEIEMLAYESSQLERWAKLSPLFMCPVDVAYNYQHNGYDLGCYIRAAGTTAKYMLSITRAPSGQWLSEFQAERRQIPNIVQFAAPNRMRNVVANNALGAGYPFVNIVPTRNRWPNLSGIPGIWVRDENHKLGHFIGVELVAWNTVVNGTMYFVRQASDPVYSSQGATTESGLTVDSDGDTIMDQETRVYLGQEVVMGLLLTGTRPKKPSIECRRRISSETTIANSAHT</sequence>
<dbReference type="AlphaFoldDB" id="A0A225VYP2"/>
<evidence type="ECO:0000313" key="2">
    <source>
        <dbReference type="EMBL" id="OWZ10631.1"/>
    </source>
</evidence>
<dbReference type="EMBL" id="NBNE01002385">
    <property type="protein sequence ID" value="OWZ10631.1"/>
    <property type="molecule type" value="Genomic_DNA"/>
</dbReference>
<evidence type="ECO:0000313" key="3">
    <source>
        <dbReference type="Proteomes" id="UP000198211"/>
    </source>
</evidence>
<protein>
    <submittedName>
        <fullName evidence="2">Uncharacterized protein</fullName>
    </submittedName>
</protein>
<dbReference type="Proteomes" id="UP000198211">
    <property type="component" value="Unassembled WGS sequence"/>
</dbReference>